<sequence length="68" mass="8026">MPKFVEYMRIYYMLILENVFNKKRERQQKCANANVVCLDCSMVGAVARFLTLVQRNVPHTKEKTNSRT</sequence>
<protein>
    <submittedName>
        <fullName evidence="1">(Mediterranean fruit fly) hypothetical protein</fullName>
    </submittedName>
</protein>
<accession>A0A811UW35</accession>
<keyword evidence="2" id="KW-1185">Reference proteome</keyword>
<feature type="non-terminal residue" evidence="1">
    <location>
        <position position="68"/>
    </location>
</feature>
<dbReference type="EMBL" id="CAJHJT010000034">
    <property type="protein sequence ID" value="CAD7003409.1"/>
    <property type="molecule type" value="Genomic_DNA"/>
</dbReference>
<comment type="caution">
    <text evidence="1">The sequence shown here is derived from an EMBL/GenBank/DDBJ whole genome shotgun (WGS) entry which is preliminary data.</text>
</comment>
<dbReference type="AlphaFoldDB" id="A0A811UW35"/>
<name>A0A811UW35_CERCA</name>
<reference evidence="1" key="1">
    <citation type="submission" date="2020-11" db="EMBL/GenBank/DDBJ databases">
        <authorList>
            <person name="Whitehead M."/>
        </authorList>
    </citation>
    <scope>NUCLEOTIDE SEQUENCE</scope>
    <source>
        <strain evidence="1">EGII</strain>
    </source>
</reference>
<proteinExistence type="predicted"/>
<evidence type="ECO:0000313" key="1">
    <source>
        <dbReference type="EMBL" id="CAD7003409.1"/>
    </source>
</evidence>
<evidence type="ECO:0000313" key="2">
    <source>
        <dbReference type="Proteomes" id="UP000606786"/>
    </source>
</evidence>
<organism evidence="1 2">
    <name type="scientific">Ceratitis capitata</name>
    <name type="common">Mediterranean fruit fly</name>
    <name type="synonym">Tephritis capitata</name>
    <dbReference type="NCBI Taxonomy" id="7213"/>
    <lineage>
        <taxon>Eukaryota</taxon>
        <taxon>Metazoa</taxon>
        <taxon>Ecdysozoa</taxon>
        <taxon>Arthropoda</taxon>
        <taxon>Hexapoda</taxon>
        <taxon>Insecta</taxon>
        <taxon>Pterygota</taxon>
        <taxon>Neoptera</taxon>
        <taxon>Endopterygota</taxon>
        <taxon>Diptera</taxon>
        <taxon>Brachycera</taxon>
        <taxon>Muscomorpha</taxon>
        <taxon>Tephritoidea</taxon>
        <taxon>Tephritidae</taxon>
        <taxon>Ceratitis</taxon>
        <taxon>Ceratitis</taxon>
    </lineage>
</organism>
<gene>
    <name evidence="1" type="ORF">CCAP1982_LOCUS11865</name>
</gene>
<dbReference type="Proteomes" id="UP000606786">
    <property type="component" value="Unassembled WGS sequence"/>
</dbReference>